<reference evidence="1 2" key="1">
    <citation type="submission" date="2016-04" db="EMBL/GenBank/DDBJ databases">
        <title>A degradative enzymes factory behind the ericoid mycorrhizal symbiosis.</title>
        <authorList>
            <consortium name="DOE Joint Genome Institute"/>
            <person name="Martino E."/>
            <person name="Morin E."/>
            <person name="Grelet G."/>
            <person name="Kuo A."/>
            <person name="Kohler A."/>
            <person name="Daghino S."/>
            <person name="Barry K."/>
            <person name="Choi C."/>
            <person name="Cichocki N."/>
            <person name="Clum A."/>
            <person name="Copeland A."/>
            <person name="Hainaut M."/>
            <person name="Haridas S."/>
            <person name="Labutti K."/>
            <person name="Lindquist E."/>
            <person name="Lipzen A."/>
            <person name="Khouja H.-R."/>
            <person name="Murat C."/>
            <person name="Ohm R."/>
            <person name="Olson A."/>
            <person name="Spatafora J."/>
            <person name="Veneault-Fourrey C."/>
            <person name="Henrissat B."/>
            <person name="Grigoriev I."/>
            <person name="Martin F."/>
            <person name="Perotto S."/>
        </authorList>
    </citation>
    <scope>NUCLEOTIDE SEQUENCE [LARGE SCALE GENOMIC DNA]</scope>
    <source>
        <strain evidence="1 2">F</strain>
    </source>
</reference>
<gene>
    <name evidence="1" type="ORF">L207DRAFT_592670</name>
</gene>
<keyword evidence="2" id="KW-1185">Reference proteome</keyword>
<evidence type="ECO:0000313" key="1">
    <source>
        <dbReference type="EMBL" id="PMD30212.1"/>
    </source>
</evidence>
<dbReference type="EMBL" id="KZ613968">
    <property type="protein sequence ID" value="PMD30212.1"/>
    <property type="molecule type" value="Genomic_DNA"/>
</dbReference>
<name>A0A2J6QVD6_HYAVF</name>
<dbReference type="AlphaFoldDB" id="A0A2J6QVD6"/>
<organism evidence="1 2">
    <name type="scientific">Hyaloscypha variabilis (strain UAMH 11265 / GT02V1 / F)</name>
    <name type="common">Meliniomyces variabilis</name>
    <dbReference type="NCBI Taxonomy" id="1149755"/>
    <lineage>
        <taxon>Eukaryota</taxon>
        <taxon>Fungi</taxon>
        <taxon>Dikarya</taxon>
        <taxon>Ascomycota</taxon>
        <taxon>Pezizomycotina</taxon>
        <taxon>Leotiomycetes</taxon>
        <taxon>Helotiales</taxon>
        <taxon>Hyaloscyphaceae</taxon>
        <taxon>Hyaloscypha</taxon>
        <taxon>Hyaloscypha variabilis</taxon>
    </lineage>
</organism>
<protein>
    <submittedName>
        <fullName evidence="1">Uncharacterized protein</fullName>
    </submittedName>
</protein>
<proteinExistence type="predicted"/>
<sequence length="254" mass="27510">MGSMYRMGHLNGLAGLLFPQEVYIVADKNTFSVDEVKDQQPWPSAFWVVLQGFTPNATEDAEITLYGAFSGLSNITLSQQTRILETPGNPNTPQQIWYPYNITFQLPGALTAFPTSGSRIYPLGASVAINVSGVTNPAPSQLAEFTLLEGNNPYFTDVGLQTNGQLNQSYLSQDLRVFTITPGLIDATTNQPYPQLGDPAITATLSTASTTSYDPQAPFNYIAQLLQQLNAPNSQYVLPITQGQADPLDTLLPG</sequence>
<evidence type="ECO:0000313" key="2">
    <source>
        <dbReference type="Proteomes" id="UP000235786"/>
    </source>
</evidence>
<accession>A0A2J6QVD6</accession>
<dbReference type="Proteomes" id="UP000235786">
    <property type="component" value="Unassembled WGS sequence"/>
</dbReference>